<proteinExistence type="predicted"/>
<accession>A0A0T9NX41</accession>
<dbReference type="Proteomes" id="UP000045840">
    <property type="component" value="Unassembled WGS sequence"/>
</dbReference>
<reference evidence="2" key="1">
    <citation type="submission" date="2015-03" db="EMBL/GenBank/DDBJ databases">
        <authorList>
            <consortium name="Pathogen Informatics"/>
        </authorList>
    </citation>
    <scope>NUCLEOTIDE SEQUENCE [LARGE SCALE GENOMIC DNA]</scope>
    <source>
        <strain evidence="2">A125KOH2</strain>
    </source>
</reference>
<name>A0A0T9NX41_9GAMM</name>
<organism evidence="1 2">
    <name type="scientific">Yersinia pekkanenii</name>
    <dbReference type="NCBI Taxonomy" id="1288385"/>
    <lineage>
        <taxon>Bacteria</taxon>
        <taxon>Pseudomonadati</taxon>
        <taxon>Pseudomonadota</taxon>
        <taxon>Gammaproteobacteria</taxon>
        <taxon>Enterobacterales</taxon>
        <taxon>Yersiniaceae</taxon>
        <taxon>Yersinia</taxon>
    </lineage>
</organism>
<evidence type="ECO:0000313" key="1">
    <source>
        <dbReference type="EMBL" id="CNH34265.1"/>
    </source>
</evidence>
<dbReference type="AlphaFoldDB" id="A0A0T9NX41"/>
<protein>
    <submittedName>
        <fullName evidence="1">Phage-like protein</fullName>
    </submittedName>
</protein>
<evidence type="ECO:0000313" key="2">
    <source>
        <dbReference type="Proteomes" id="UP000045840"/>
    </source>
</evidence>
<dbReference type="EMBL" id="CQAZ01000007">
    <property type="protein sequence ID" value="CNH34265.1"/>
    <property type="molecule type" value="Genomic_DNA"/>
</dbReference>
<gene>
    <name evidence="1" type="ORF">ERS008529_00986</name>
</gene>
<sequence length="142" mass="16114">MNNIEELREHCKEMMAVSRMQYAYIPASSIITLIDRIEKAEKESKQWYSVVEAAISDDAEWRKQSNTASEAIGYLTTGIVMLKERAEKAEAALSAANEKLSKPVKLPKTNGYWDAEEQAFERGIQLARQEIRIAGFRVEGDE</sequence>
<dbReference type="RefSeq" id="WP_049610692.1">
    <property type="nucleotide sequence ID" value="NZ_CQAZ01000007.1"/>
</dbReference>